<feature type="region of interest" description="Disordered" evidence="2">
    <location>
        <begin position="183"/>
        <end position="235"/>
    </location>
</feature>
<keyword evidence="1" id="KW-0175">Coiled coil</keyword>
<dbReference type="AlphaFoldDB" id="M1VA41"/>
<feature type="region of interest" description="Disordered" evidence="2">
    <location>
        <begin position="490"/>
        <end position="519"/>
    </location>
</feature>
<dbReference type="Gramene" id="CMP325CT">
    <property type="protein sequence ID" value="CMP325CT"/>
    <property type="gene ID" value="CMP325C"/>
</dbReference>
<dbReference type="GeneID" id="16995860"/>
<sequence>MKLRDAPERGETMKTEDARWQTTFLELENAVRYVSGSEPTPAPCNSTGVYADVELWLDRELFESLAEGRNAPQTQPSAAALSGNSTPSRQTQLRSVRPYPLLDAFVSAGINHEPDGTLMHGSTSRRAGDQHVQSRNVAEGQLRPAMPEPSHPVHKRRRTAVVFQSRHEISQYLEAALDELEREAEDGVTADADATGGNASSDVVADASHLESPRKVGRGAVAGTREHKTLSSTRTRPESIEQALLRIYAELRQRVLAQKYETIEAFIADFSLLLSDIARSSKPEHTTSRVATRRRTDLIRQRVDSLLQPAEMSRIMATSSSDRPASSEEPAILPAQPDKISQGPLLPYWYWLREQLSLDFASRDALGPWSLALDAVAADPEHVIHPECTASAQVPDLRGAVRPPLASVEGYTGSLAVQTATKDVITIPKVYEQWLHRIYRLREQKEDLQQRMNRFYQLEAMLHVAERDKAIGEQPNARCAEFVRSTLESSHVSEKNAVRSQQLEASQGAANPGNASQEKPALQLHALRAADSEARPQTKAMSTSPNASVRLPRLAAAWSMPLFIETDREPDEPMRSTAGLLGVPAASVTESVPTEAAPRLDQRPRGLVQVSLPLPLQGLQRAVAAVLVLSGFTGAHRSALESLTDVVAELIEGLGRQFSWIRYQMKRPPADQQSSSAASAESGAKAARVRERVDKVSRAWWQAPRDYLHQSRCALPGAAVADPLHYFVSIISQSGIQDGFHGLMRYSQLELPALERGLAQAEALLSTKIAETEHALEHLAQRIPAFDAPAGHLEVEKKTFLPPALQDGNATIRSDEELDPESNPLFRYFGIINESVTLDVLQLEYQRTDAVAVPYPLAQRVVTELEKTPVQPVSAGHPARRITVVRAASRRQLRPHEAVS</sequence>
<feature type="compositionally biased region" description="Polar residues" evidence="2">
    <location>
        <begin position="498"/>
        <end position="517"/>
    </location>
</feature>
<feature type="compositionally biased region" description="Polar residues" evidence="2">
    <location>
        <begin position="71"/>
        <end position="93"/>
    </location>
</feature>
<feature type="compositionally biased region" description="Basic and acidic residues" evidence="2">
    <location>
        <begin position="224"/>
        <end position="235"/>
    </location>
</feature>
<feature type="coiled-coil region" evidence="1">
    <location>
        <begin position="431"/>
        <end position="458"/>
    </location>
</feature>
<reference evidence="3 4" key="2">
    <citation type="journal article" date="2007" name="BMC Biol.">
        <title>A 100%-complete sequence reveals unusually simple genomic features in the hot-spring red alga Cyanidioschyzon merolae.</title>
        <authorList>
            <person name="Nozaki H."/>
            <person name="Takano H."/>
            <person name="Misumi O."/>
            <person name="Terasawa K."/>
            <person name="Matsuzaki M."/>
            <person name="Maruyama S."/>
            <person name="Nishida K."/>
            <person name="Yagisawa F."/>
            <person name="Yoshida Y."/>
            <person name="Fujiwara T."/>
            <person name="Takio S."/>
            <person name="Tamura K."/>
            <person name="Chung S.J."/>
            <person name="Nakamura S."/>
            <person name="Kuroiwa H."/>
            <person name="Tanaka K."/>
            <person name="Sato N."/>
            <person name="Kuroiwa T."/>
        </authorList>
    </citation>
    <scope>NUCLEOTIDE SEQUENCE [LARGE SCALE GENOMIC DNA]</scope>
    <source>
        <strain evidence="3 4">10D</strain>
    </source>
</reference>
<reference evidence="3 4" key="1">
    <citation type="journal article" date="2004" name="Nature">
        <title>Genome sequence of the ultrasmall unicellular red alga Cyanidioschyzon merolae 10D.</title>
        <authorList>
            <person name="Matsuzaki M."/>
            <person name="Misumi O."/>
            <person name="Shin-i T."/>
            <person name="Maruyama S."/>
            <person name="Takahara M."/>
            <person name="Miyagishima S."/>
            <person name="Mori T."/>
            <person name="Nishida K."/>
            <person name="Yagisawa F."/>
            <person name="Nishida K."/>
            <person name="Yoshida Y."/>
            <person name="Nishimura Y."/>
            <person name="Nakao S."/>
            <person name="Kobayashi T."/>
            <person name="Momoyama Y."/>
            <person name="Higashiyama T."/>
            <person name="Minoda A."/>
            <person name="Sano M."/>
            <person name="Nomoto H."/>
            <person name="Oishi K."/>
            <person name="Hayashi H."/>
            <person name="Ohta F."/>
            <person name="Nishizaka S."/>
            <person name="Haga S."/>
            <person name="Miura S."/>
            <person name="Morishita T."/>
            <person name="Kabeya Y."/>
            <person name="Terasawa K."/>
            <person name="Suzuki Y."/>
            <person name="Ishii Y."/>
            <person name="Asakawa S."/>
            <person name="Takano H."/>
            <person name="Ohta N."/>
            <person name="Kuroiwa H."/>
            <person name="Tanaka K."/>
            <person name="Shimizu N."/>
            <person name="Sugano S."/>
            <person name="Sato N."/>
            <person name="Nozaki H."/>
            <person name="Ogasawara N."/>
            <person name="Kohara Y."/>
            <person name="Kuroiwa T."/>
        </authorList>
    </citation>
    <scope>NUCLEOTIDE SEQUENCE [LARGE SCALE GENOMIC DNA]</scope>
    <source>
        <strain evidence="3 4">10D</strain>
    </source>
</reference>
<evidence type="ECO:0000313" key="3">
    <source>
        <dbReference type="EMBL" id="BAM81914.1"/>
    </source>
</evidence>
<name>M1VA41_CYAM1</name>
<dbReference type="EMBL" id="AP006498">
    <property type="protein sequence ID" value="BAM81914.1"/>
    <property type="molecule type" value="Genomic_DNA"/>
</dbReference>
<dbReference type="RefSeq" id="XP_005537950.1">
    <property type="nucleotide sequence ID" value="XM_005537893.1"/>
</dbReference>
<protein>
    <submittedName>
        <fullName evidence="3">Uncharacterized protein</fullName>
    </submittedName>
</protein>
<organism evidence="3 4">
    <name type="scientific">Cyanidioschyzon merolae (strain NIES-3377 / 10D)</name>
    <name type="common">Unicellular red alga</name>
    <dbReference type="NCBI Taxonomy" id="280699"/>
    <lineage>
        <taxon>Eukaryota</taxon>
        <taxon>Rhodophyta</taxon>
        <taxon>Bangiophyceae</taxon>
        <taxon>Cyanidiales</taxon>
        <taxon>Cyanidiaceae</taxon>
        <taxon>Cyanidioschyzon</taxon>
    </lineage>
</organism>
<evidence type="ECO:0000256" key="1">
    <source>
        <dbReference type="SAM" id="Coils"/>
    </source>
</evidence>
<dbReference type="HOGENOM" id="CLU_321946_0_0_1"/>
<evidence type="ECO:0000256" key="2">
    <source>
        <dbReference type="SAM" id="MobiDB-lite"/>
    </source>
</evidence>
<gene>
    <name evidence="3" type="ORF">CYME_CMP325C</name>
</gene>
<evidence type="ECO:0000313" key="4">
    <source>
        <dbReference type="Proteomes" id="UP000007014"/>
    </source>
</evidence>
<dbReference type="OrthoDB" id="10607571at2759"/>
<proteinExistence type="predicted"/>
<accession>M1VA41</accession>
<dbReference type="Proteomes" id="UP000007014">
    <property type="component" value="Chromosome 16"/>
</dbReference>
<dbReference type="KEGG" id="cme:CYME_CMP325C"/>
<feature type="region of interest" description="Disordered" evidence="2">
    <location>
        <begin position="69"/>
        <end position="93"/>
    </location>
</feature>
<keyword evidence="4" id="KW-1185">Reference proteome</keyword>